<dbReference type="Pfam" id="PF12802">
    <property type="entry name" value="MarR_2"/>
    <property type="match status" value="1"/>
</dbReference>
<organism evidence="5 6">
    <name type="scientific">Oenococcus kitaharae DSM 17330</name>
    <dbReference type="NCBI Taxonomy" id="1045004"/>
    <lineage>
        <taxon>Bacteria</taxon>
        <taxon>Bacillati</taxon>
        <taxon>Bacillota</taxon>
        <taxon>Bacilli</taxon>
        <taxon>Lactobacillales</taxon>
        <taxon>Lactobacillaceae</taxon>
        <taxon>Oenococcus</taxon>
    </lineage>
</organism>
<dbReference type="CDD" id="cd00090">
    <property type="entry name" value="HTH_ARSR"/>
    <property type="match status" value="1"/>
</dbReference>
<dbReference type="SMART" id="SM00347">
    <property type="entry name" value="HTH_MARR"/>
    <property type="match status" value="1"/>
</dbReference>
<dbReference type="SUPFAM" id="SSF46785">
    <property type="entry name" value="Winged helix' DNA-binding domain"/>
    <property type="match status" value="1"/>
</dbReference>
<name>G9WHQ1_9LACO</name>
<dbReference type="OrthoDB" id="5358347at2"/>
<dbReference type="PANTHER" id="PTHR35790">
    <property type="entry name" value="HTH-TYPE TRANSCRIPTIONAL REGULATOR PCHR"/>
    <property type="match status" value="1"/>
</dbReference>
<keyword evidence="2" id="KW-0238">DNA-binding</keyword>
<dbReference type="STRING" id="336988.NT96_00035"/>
<keyword evidence="6" id="KW-1185">Reference proteome</keyword>
<comment type="caution">
    <text evidence="5">The sequence shown here is derived from an EMBL/GenBank/DDBJ whole genome shotgun (WGS) entry which is preliminary data.</text>
</comment>
<dbReference type="HOGENOM" id="CLU_1720478_0_0_9"/>
<protein>
    <submittedName>
        <fullName evidence="5">MarR family transcriptional regulator</fullName>
    </submittedName>
</protein>
<dbReference type="EMBL" id="AFVZ01000001">
    <property type="protein sequence ID" value="EHN58625.1"/>
    <property type="molecule type" value="Genomic_DNA"/>
</dbReference>
<keyword evidence="1" id="KW-0805">Transcription regulation</keyword>
<evidence type="ECO:0000259" key="4">
    <source>
        <dbReference type="PROSITE" id="PS50995"/>
    </source>
</evidence>
<dbReference type="PROSITE" id="PS50995">
    <property type="entry name" value="HTH_MARR_2"/>
    <property type="match status" value="1"/>
</dbReference>
<gene>
    <name evidence="5" type="ORF">OKIT_0509</name>
</gene>
<evidence type="ECO:0000256" key="3">
    <source>
        <dbReference type="ARBA" id="ARBA00023163"/>
    </source>
</evidence>
<evidence type="ECO:0000313" key="6">
    <source>
        <dbReference type="Proteomes" id="UP000004959"/>
    </source>
</evidence>
<dbReference type="GO" id="GO:0003677">
    <property type="term" value="F:DNA binding"/>
    <property type="evidence" value="ECO:0007669"/>
    <property type="project" value="UniProtKB-KW"/>
</dbReference>
<evidence type="ECO:0000313" key="5">
    <source>
        <dbReference type="EMBL" id="EHN58625.1"/>
    </source>
</evidence>
<keyword evidence="3" id="KW-0804">Transcription</keyword>
<dbReference type="AlphaFoldDB" id="G9WHQ1"/>
<reference evidence="5 6" key="1">
    <citation type="journal article" date="2012" name="PLoS ONE">
        <title>Functional divergence in the genus oenococcus as predicted by genome sequencing of the newly-described species, Oenococcus kitaharae.</title>
        <authorList>
            <person name="Borneman A.R."/>
            <person name="McCarthy J.M."/>
            <person name="Chambers P.J."/>
            <person name="Bartowsky E.J."/>
        </authorList>
    </citation>
    <scope>NUCLEOTIDE SEQUENCE [LARGE SCALE GENOMIC DNA]</scope>
    <source>
        <strain evidence="6">DSM17330</strain>
    </source>
</reference>
<dbReference type="InterPro" id="IPR052067">
    <property type="entry name" value="Metal_resp_HTH_trans_reg"/>
</dbReference>
<dbReference type="eggNOG" id="COG1846">
    <property type="taxonomic scope" value="Bacteria"/>
</dbReference>
<dbReference type="InterPro" id="IPR000835">
    <property type="entry name" value="HTH_MarR-typ"/>
</dbReference>
<dbReference type="PATRIC" id="fig|1045004.4.peg.506"/>
<dbReference type="Gene3D" id="1.10.10.10">
    <property type="entry name" value="Winged helix-like DNA-binding domain superfamily/Winged helix DNA-binding domain"/>
    <property type="match status" value="1"/>
</dbReference>
<dbReference type="GO" id="GO:0003700">
    <property type="term" value="F:DNA-binding transcription factor activity"/>
    <property type="evidence" value="ECO:0007669"/>
    <property type="project" value="InterPro"/>
</dbReference>
<dbReference type="PANTHER" id="PTHR35790:SF4">
    <property type="entry name" value="HTH-TYPE TRANSCRIPTIONAL REGULATOR PCHR"/>
    <property type="match status" value="1"/>
</dbReference>
<dbReference type="Proteomes" id="UP000004959">
    <property type="component" value="Chromosome"/>
</dbReference>
<dbReference type="InterPro" id="IPR011991">
    <property type="entry name" value="ArsR-like_HTH"/>
</dbReference>
<evidence type="ECO:0000256" key="1">
    <source>
        <dbReference type="ARBA" id="ARBA00023015"/>
    </source>
</evidence>
<feature type="domain" description="HTH marR-type" evidence="4">
    <location>
        <begin position="6"/>
        <end position="151"/>
    </location>
</feature>
<accession>G9WHQ1</accession>
<dbReference type="InterPro" id="IPR036388">
    <property type="entry name" value="WH-like_DNA-bd_sf"/>
</dbReference>
<proteinExistence type="predicted"/>
<dbReference type="InterPro" id="IPR036390">
    <property type="entry name" value="WH_DNA-bd_sf"/>
</dbReference>
<dbReference type="RefSeq" id="WP_007745027.1">
    <property type="nucleotide sequence ID" value="NZ_ATZG01000005.1"/>
</dbReference>
<sequence length="152" mass="17411">MNDKQYQTIATLLERLSKSDAMSVYGDWIRSTFPSELVTIISGLTHNDLRILDNLSQQDLSVSQIVARVDLSQGGISRRVNVMSKKGIVKKYQNDKNKKTVYLKLTPIGQELASAHHKLHNHIKENFFKKTERFHEDEIEIVISFLTAILTK</sequence>
<evidence type="ECO:0000256" key="2">
    <source>
        <dbReference type="ARBA" id="ARBA00023125"/>
    </source>
</evidence>